<dbReference type="EMBL" id="CP045891">
    <property type="protein sequence ID" value="QQP57248.1"/>
    <property type="molecule type" value="Genomic_DNA"/>
</dbReference>
<evidence type="ECO:0000256" key="1">
    <source>
        <dbReference type="SAM" id="MobiDB-lite"/>
    </source>
</evidence>
<reference evidence="3" key="1">
    <citation type="submission" date="2021-01" db="EMBL/GenBank/DDBJ databases">
        <title>Caligus Genome Assembly.</title>
        <authorList>
            <person name="Gallardo-Escarate C."/>
        </authorList>
    </citation>
    <scope>NUCLEOTIDE SEQUENCE [LARGE SCALE GENOMIC DNA]</scope>
</reference>
<protein>
    <submittedName>
        <fullName evidence="2">Uncharacterized protein</fullName>
    </submittedName>
</protein>
<name>A0A7T8KK59_CALRO</name>
<feature type="compositionally biased region" description="Low complexity" evidence="1">
    <location>
        <begin position="1"/>
        <end position="37"/>
    </location>
</feature>
<sequence length="99" mass="11137">MTSSTLSPSSTGTTFLTKDTTQSEWTTTSTAPITSTTQRPKDDPKFVKMKYCFDKNNRQIAQLLRILKQCGEEEEICCIIAKIKIDSASLRIQSPSWLD</sequence>
<proteinExistence type="predicted"/>
<evidence type="ECO:0000313" key="3">
    <source>
        <dbReference type="Proteomes" id="UP000595437"/>
    </source>
</evidence>
<accession>A0A7T8KK59</accession>
<evidence type="ECO:0000313" key="2">
    <source>
        <dbReference type="EMBL" id="QQP57248.1"/>
    </source>
</evidence>
<feature type="region of interest" description="Disordered" evidence="1">
    <location>
        <begin position="1"/>
        <end position="42"/>
    </location>
</feature>
<dbReference type="AlphaFoldDB" id="A0A7T8KK59"/>
<keyword evidence="3" id="KW-1185">Reference proteome</keyword>
<organism evidence="2 3">
    <name type="scientific">Caligus rogercresseyi</name>
    <name type="common">Sea louse</name>
    <dbReference type="NCBI Taxonomy" id="217165"/>
    <lineage>
        <taxon>Eukaryota</taxon>
        <taxon>Metazoa</taxon>
        <taxon>Ecdysozoa</taxon>
        <taxon>Arthropoda</taxon>
        <taxon>Crustacea</taxon>
        <taxon>Multicrustacea</taxon>
        <taxon>Hexanauplia</taxon>
        <taxon>Copepoda</taxon>
        <taxon>Siphonostomatoida</taxon>
        <taxon>Caligidae</taxon>
        <taxon>Caligus</taxon>
    </lineage>
</organism>
<dbReference type="Proteomes" id="UP000595437">
    <property type="component" value="Chromosome 2"/>
</dbReference>
<gene>
    <name evidence="2" type="ORF">FKW44_002171</name>
</gene>